<reference evidence="4 5" key="1">
    <citation type="submission" date="2016-01" db="EMBL/GenBank/DDBJ databases">
        <title>The new phylogeny of the genus Mycobacterium.</title>
        <authorList>
            <person name="Tarcisio F."/>
            <person name="Conor M."/>
            <person name="Antonella G."/>
            <person name="Elisabetta G."/>
            <person name="Giulia F.S."/>
            <person name="Sara T."/>
            <person name="Anna F."/>
            <person name="Clotilde B."/>
            <person name="Roberto B."/>
            <person name="Veronica D.S."/>
            <person name="Fabio R."/>
            <person name="Monica P."/>
            <person name="Olivier J."/>
            <person name="Enrico T."/>
            <person name="Nicola S."/>
        </authorList>
    </citation>
    <scope>NUCLEOTIDE SEQUENCE [LARGE SCALE GENOMIC DNA]</scope>
    <source>
        <strain evidence="4 5">DSM 45394</strain>
    </source>
</reference>
<dbReference type="PANTHER" id="PTHR44196:SF1">
    <property type="entry name" value="DEHYDROGENASE_REDUCTASE SDR FAMILY MEMBER 7B"/>
    <property type="match status" value="1"/>
</dbReference>
<dbReference type="RefSeq" id="WP_085265694.1">
    <property type="nucleotide sequence ID" value="NZ_LQPG01000028.1"/>
</dbReference>
<protein>
    <submittedName>
        <fullName evidence="4">Short-chain dehydrogenase</fullName>
    </submittedName>
</protein>
<dbReference type="SUPFAM" id="SSF51735">
    <property type="entry name" value="NAD(P)-binding Rossmann-fold domains"/>
    <property type="match status" value="1"/>
</dbReference>
<dbReference type="InterPro" id="IPR002347">
    <property type="entry name" value="SDR_fam"/>
</dbReference>
<dbReference type="GO" id="GO:0016020">
    <property type="term" value="C:membrane"/>
    <property type="evidence" value="ECO:0007669"/>
    <property type="project" value="TreeGrafter"/>
</dbReference>
<dbReference type="PROSITE" id="PS00061">
    <property type="entry name" value="ADH_SHORT"/>
    <property type="match status" value="1"/>
</dbReference>
<gene>
    <name evidence="4" type="ORF">AWC16_16995</name>
</gene>
<dbReference type="PRINTS" id="PR00080">
    <property type="entry name" value="SDRFAMILY"/>
</dbReference>
<dbReference type="PRINTS" id="PR00081">
    <property type="entry name" value="GDHRDH"/>
</dbReference>
<keyword evidence="5" id="KW-1185">Reference proteome</keyword>
<dbReference type="GO" id="GO:0016491">
    <property type="term" value="F:oxidoreductase activity"/>
    <property type="evidence" value="ECO:0007669"/>
    <property type="project" value="UniProtKB-KW"/>
</dbReference>
<name>A0A1X1YEI2_9MYCO</name>
<comment type="similarity">
    <text evidence="1 3">Belongs to the short-chain dehydrogenases/reductases (SDR) family.</text>
</comment>
<dbReference type="PANTHER" id="PTHR44196">
    <property type="entry name" value="DEHYDROGENASE/REDUCTASE SDR FAMILY MEMBER 7B"/>
    <property type="match status" value="1"/>
</dbReference>
<dbReference type="EMBL" id="LQPG01000028">
    <property type="protein sequence ID" value="ORW09499.1"/>
    <property type="molecule type" value="Genomic_DNA"/>
</dbReference>
<dbReference type="NCBIfam" id="NF006073">
    <property type="entry name" value="PRK08219.1"/>
    <property type="match status" value="1"/>
</dbReference>
<proteinExistence type="inferred from homology"/>
<dbReference type="STRING" id="1108812.AWC16_16995"/>
<dbReference type="OrthoDB" id="158573at2"/>
<dbReference type="InterPro" id="IPR036291">
    <property type="entry name" value="NAD(P)-bd_dom_sf"/>
</dbReference>
<comment type="caution">
    <text evidence="4">The sequence shown here is derived from an EMBL/GenBank/DDBJ whole genome shotgun (WGS) entry which is preliminary data.</text>
</comment>
<evidence type="ECO:0000313" key="5">
    <source>
        <dbReference type="Proteomes" id="UP000193866"/>
    </source>
</evidence>
<sequence length="225" mass="23428">MPTALITGAGGGIGSAIAAALAPTHTLLLAGRPSARLDAVAERLGATTWPLDLTDIDGMEAATEIVDELDVLVHNAGVMLPGSAGESYIEEWRATFEVNVFGAVALTLALLPALRAARGQVVFINSGAGQRVSAGMASYSASKFALRAFADSLRNDEPALRVTTVYPGRVDTDMQQALVAYEGGEYDPARFLRPETVAEVVAAAVRTPPDGHLQEVVVRPGTSNS</sequence>
<keyword evidence="2" id="KW-0560">Oxidoreductase</keyword>
<organism evidence="4 5">
    <name type="scientific">Mycolicibacter longobardus</name>
    <dbReference type="NCBI Taxonomy" id="1108812"/>
    <lineage>
        <taxon>Bacteria</taxon>
        <taxon>Bacillati</taxon>
        <taxon>Actinomycetota</taxon>
        <taxon>Actinomycetes</taxon>
        <taxon>Mycobacteriales</taxon>
        <taxon>Mycobacteriaceae</taxon>
        <taxon>Mycolicibacter</taxon>
    </lineage>
</organism>
<evidence type="ECO:0000256" key="2">
    <source>
        <dbReference type="ARBA" id="ARBA00023002"/>
    </source>
</evidence>
<accession>A0A1X1YEI2</accession>
<evidence type="ECO:0000256" key="3">
    <source>
        <dbReference type="RuleBase" id="RU000363"/>
    </source>
</evidence>
<evidence type="ECO:0000313" key="4">
    <source>
        <dbReference type="EMBL" id="ORW09499.1"/>
    </source>
</evidence>
<dbReference type="Pfam" id="PF00106">
    <property type="entry name" value="adh_short"/>
    <property type="match status" value="1"/>
</dbReference>
<dbReference type="Gene3D" id="3.40.50.720">
    <property type="entry name" value="NAD(P)-binding Rossmann-like Domain"/>
    <property type="match status" value="1"/>
</dbReference>
<dbReference type="AlphaFoldDB" id="A0A1X1YEI2"/>
<dbReference type="InterPro" id="IPR020904">
    <property type="entry name" value="Sc_DH/Rdtase_CS"/>
</dbReference>
<evidence type="ECO:0000256" key="1">
    <source>
        <dbReference type="ARBA" id="ARBA00006484"/>
    </source>
</evidence>
<dbReference type="Proteomes" id="UP000193866">
    <property type="component" value="Unassembled WGS sequence"/>
</dbReference>